<comment type="caution">
    <text evidence="1">The sequence shown here is derived from an EMBL/GenBank/DDBJ whole genome shotgun (WGS) entry which is preliminary data.</text>
</comment>
<reference evidence="1" key="1">
    <citation type="submission" date="2021-05" db="EMBL/GenBank/DDBJ databases">
        <authorList>
            <person name="Pan Q."/>
            <person name="Jouanno E."/>
            <person name="Zahm M."/>
            <person name="Klopp C."/>
            <person name="Cabau C."/>
            <person name="Louis A."/>
            <person name="Berthelot C."/>
            <person name="Parey E."/>
            <person name="Roest Crollius H."/>
            <person name="Montfort J."/>
            <person name="Robinson-Rechavi M."/>
            <person name="Bouchez O."/>
            <person name="Lampietro C."/>
            <person name="Lopez Roques C."/>
            <person name="Donnadieu C."/>
            <person name="Postlethwait J."/>
            <person name="Bobe J."/>
            <person name="Dillon D."/>
            <person name="Chandos A."/>
            <person name="von Hippel F."/>
            <person name="Guiguen Y."/>
        </authorList>
    </citation>
    <scope>NUCLEOTIDE SEQUENCE</scope>
    <source>
        <strain evidence="1">YG-Jan2019</strain>
    </source>
</reference>
<organism evidence="1 2">
    <name type="scientific">Dallia pectoralis</name>
    <name type="common">Alaska blackfish</name>
    <dbReference type="NCBI Taxonomy" id="75939"/>
    <lineage>
        <taxon>Eukaryota</taxon>
        <taxon>Metazoa</taxon>
        <taxon>Chordata</taxon>
        <taxon>Craniata</taxon>
        <taxon>Vertebrata</taxon>
        <taxon>Euteleostomi</taxon>
        <taxon>Actinopterygii</taxon>
        <taxon>Neopterygii</taxon>
        <taxon>Teleostei</taxon>
        <taxon>Protacanthopterygii</taxon>
        <taxon>Esociformes</taxon>
        <taxon>Umbridae</taxon>
        <taxon>Dallia</taxon>
    </lineage>
</organism>
<name>A0ACC2GBB0_DALPE</name>
<gene>
    <name evidence="1" type="ORF">DPEC_G00184540</name>
</gene>
<protein>
    <submittedName>
        <fullName evidence="1">Uncharacterized protein</fullName>
    </submittedName>
</protein>
<dbReference type="EMBL" id="CM055742">
    <property type="protein sequence ID" value="KAJ8000837.1"/>
    <property type="molecule type" value="Genomic_DNA"/>
</dbReference>
<proteinExistence type="predicted"/>
<evidence type="ECO:0000313" key="2">
    <source>
        <dbReference type="Proteomes" id="UP001157502"/>
    </source>
</evidence>
<dbReference type="Proteomes" id="UP001157502">
    <property type="component" value="Chromosome 15"/>
</dbReference>
<evidence type="ECO:0000313" key="1">
    <source>
        <dbReference type="EMBL" id="KAJ8000837.1"/>
    </source>
</evidence>
<accession>A0ACC2GBB0</accession>
<sequence>MIYQWSLVLNILLGTPALVWCLWISLSESISGGLKPTQIFPMNLFIVELVFCIEFLLEVICCQILPGNSMLFQVAYHVFIIGWICRPLFQFCICVERYMAVVQPVAFIKYRLSRYRERSRDGYMPCLHHSFPDALQPPPEGGERLLHHEERPRADKPIMPPTHIVAPISWYVHVDIQLDNFSESPHAACPRRRDYEKCM</sequence>
<keyword evidence="2" id="KW-1185">Reference proteome</keyword>